<dbReference type="EMBL" id="CABDUW010000743">
    <property type="protein sequence ID" value="VTJ74437.1"/>
    <property type="molecule type" value="Genomic_DNA"/>
</dbReference>
<feature type="transmembrane region" description="Helical" evidence="2">
    <location>
        <begin position="28"/>
        <end position="47"/>
    </location>
</feature>
<name>A0A5E4BXT1_MARMO</name>
<gene>
    <name evidence="3" type="ORF">MONAX_5E010619</name>
</gene>
<evidence type="ECO:0000256" key="1">
    <source>
        <dbReference type="SAM" id="MobiDB-lite"/>
    </source>
</evidence>
<feature type="region of interest" description="Disordered" evidence="1">
    <location>
        <begin position="93"/>
        <end position="116"/>
    </location>
</feature>
<evidence type="ECO:0000313" key="4">
    <source>
        <dbReference type="Proteomes" id="UP000335636"/>
    </source>
</evidence>
<reference evidence="3" key="1">
    <citation type="submission" date="2019-04" db="EMBL/GenBank/DDBJ databases">
        <authorList>
            <person name="Alioto T."/>
            <person name="Alioto T."/>
        </authorList>
    </citation>
    <scope>NUCLEOTIDE SEQUENCE [LARGE SCALE GENOMIC DNA]</scope>
</reference>
<proteinExistence type="predicted"/>
<feature type="compositionally biased region" description="Basic and acidic residues" evidence="1">
    <location>
        <begin position="93"/>
        <end position="106"/>
    </location>
</feature>
<keyword evidence="2" id="KW-0812">Transmembrane</keyword>
<protein>
    <submittedName>
        <fullName evidence="3">Uncharacterized protein</fullName>
    </submittedName>
</protein>
<dbReference type="AlphaFoldDB" id="A0A5E4BXT1"/>
<sequence>MDQHLQTCDLRIKLQRLEEPGCMSYSECLFVTCMGTLTVTLGTLVIVYGFSDAMALCIGITMMALGSFLTLLSCTLALCTASQNVQRAVRQRLEEAERDGQPRDWTEPSVTASTFL</sequence>
<evidence type="ECO:0000256" key="2">
    <source>
        <dbReference type="SAM" id="Phobius"/>
    </source>
</evidence>
<dbReference type="Proteomes" id="UP000335636">
    <property type="component" value="Unassembled WGS sequence"/>
</dbReference>
<evidence type="ECO:0000313" key="3">
    <source>
        <dbReference type="EMBL" id="VTJ74437.1"/>
    </source>
</evidence>
<keyword evidence="4" id="KW-1185">Reference proteome</keyword>
<comment type="caution">
    <text evidence="3">The sequence shown here is derived from an EMBL/GenBank/DDBJ whole genome shotgun (WGS) entry which is preliminary data.</text>
</comment>
<accession>A0A5E4BXT1</accession>
<feature type="transmembrane region" description="Helical" evidence="2">
    <location>
        <begin position="53"/>
        <end position="81"/>
    </location>
</feature>
<keyword evidence="2" id="KW-1133">Transmembrane helix</keyword>
<organism evidence="3 4">
    <name type="scientific">Marmota monax</name>
    <name type="common">Woodchuck</name>
    <dbReference type="NCBI Taxonomy" id="9995"/>
    <lineage>
        <taxon>Eukaryota</taxon>
        <taxon>Metazoa</taxon>
        <taxon>Chordata</taxon>
        <taxon>Craniata</taxon>
        <taxon>Vertebrata</taxon>
        <taxon>Euteleostomi</taxon>
        <taxon>Mammalia</taxon>
        <taxon>Eutheria</taxon>
        <taxon>Euarchontoglires</taxon>
        <taxon>Glires</taxon>
        <taxon>Rodentia</taxon>
        <taxon>Sciuromorpha</taxon>
        <taxon>Sciuridae</taxon>
        <taxon>Xerinae</taxon>
        <taxon>Marmotini</taxon>
        <taxon>Marmota</taxon>
    </lineage>
</organism>
<keyword evidence="2" id="KW-0472">Membrane</keyword>